<organism evidence="1 2">
    <name type="scientific">Prosthecobacter fluviatilis</name>
    <dbReference type="NCBI Taxonomy" id="445931"/>
    <lineage>
        <taxon>Bacteria</taxon>
        <taxon>Pseudomonadati</taxon>
        <taxon>Verrucomicrobiota</taxon>
        <taxon>Verrucomicrobiia</taxon>
        <taxon>Verrucomicrobiales</taxon>
        <taxon>Verrucomicrobiaceae</taxon>
        <taxon>Prosthecobacter</taxon>
    </lineage>
</organism>
<accession>A0ABW0KPB9</accession>
<evidence type="ECO:0000313" key="1">
    <source>
        <dbReference type="EMBL" id="MFC5454766.1"/>
    </source>
</evidence>
<proteinExistence type="predicted"/>
<dbReference type="RefSeq" id="WP_377165182.1">
    <property type="nucleotide sequence ID" value="NZ_JBHSMQ010000002.1"/>
</dbReference>
<keyword evidence="2" id="KW-1185">Reference proteome</keyword>
<name>A0ABW0KPB9_9BACT</name>
<dbReference type="EMBL" id="JBHSMQ010000002">
    <property type="protein sequence ID" value="MFC5454766.1"/>
    <property type="molecule type" value="Genomic_DNA"/>
</dbReference>
<dbReference type="Proteomes" id="UP001596052">
    <property type="component" value="Unassembled WGS sequence"/>
</dbReference>
<protein>
    <recommendedName>
        <fullName evidence="3">Condensation domain-containing protein</fullName>
    </recommendedName>
</protein>
<dbReference type="SUPFAM" id="SSF52777">
    <property type="entry name" value="CoA-dependent acyltransferases"/>
    <property type="match status" value="1"/>
</dbReference>
<dbReference type="InterPro" id="IPR023213">
    <property type="entry name" value="CAT-like_dom_sf"/>
</dbReference>
<sequence>MSTRTPSIPQFPISGTDGFVVALDHLARSADGRGLDALSEIQLSGQPDEERLRWLAAELPKRLPLLHATLRKDGLFGVPYWECSGEAAPVPIEFHRTSGVEGAEKSVVESISALRRLRMQGHRRTTLGPPHIRLDVVRTSNVTWTILMNWSHLLLDGTGVELLFKHMNELWLDPQAESPRQPVVHNDKPWWKLFQESESCSKHLMNLGAEPFVSASRGKAVSGRRCCFWETFSKEDTARIRLTLGRIGGDMMRTFFYAGLAARCHQAVFHARGHSDLTYAVTMPVQQRPKDSAGRTAIFQNHMSMFFFILKDADLADLATASKVLMKQHMEHLKLKRHLSFNSLQLLMRGMPGKTMLDMVRLAQRGEISSCYHAYTGSFGEGMTTFCGGDIINAIHLPTVNAPPGSGLFVSECQDQLTVTVSYLDSCLSETETELMRERWRSDLLGE</sequence>
<evidence type="ECO:0008006" key="3">
    <source>
        <dbReference type="Google" id="ProtNLM"/>
    </source>
</evidence>
<evidence type="ECO:0000313" key="2">
    <source>
        <dbReference type="Proteomes" id="UP001596052"/>
    </source>
</evidence>
<comment type="caution">
    <text evidence="1">The sequence shown here is derived from an EMBL/GenBank/DDBJ whole genome shotgun (WGS) entry which is preliminary data.</text>
</comment>
<gene>
    <name evidence="1" type="ORF">ACFQDI_07885</name>
</gene>
<dbReference type="Gene3D" id="3.30.559.10">
    <property type="entry name" value="Chloramphenicol acetyltransferase-like domain"/>
    <property type="match status" value="1"/>
</dbReference>
<reference evidence="2" key="1">
    <citation type="journal article" date="2019" name="Int. J. Syst. Evol. Microbiol.">
        <title>The Global Catalogue of Microorganisms (GCM) 10K type strain sequencing project: providing services to taxonomists for standard genome sequencing and annotation.</title>
        <authorList>
            <consortium name="The Broad Institute Genomics Platform"/>
            <consortium name="The Broad Institute Genome Sequencing Center for Infectious Disease"/>
            <person name="Wu L."/>
            <person name="Ma J."/>
        </authorList>
    </citation>
    <scope>NUCLEOTIDE SEQUENCE [LARGE SCALE GENOMIC DNA]</scope>
    <source>
        <strain evidence="2">CGMCC 4.1469</strain>
    </source>
</reference>